<keyword evidence="4" id="KW-1185">Reference proteome</keyword>
<evidence type="ECO:0000313" key="4">
    <source>
        <dbReference type="Proteomes" id="UP000525652"/>
    </source>
</evidence>
<evidence type="ECO:0000256" key="1">
    <source>
        <dbReference type="ARBA" id="ARBA00007613"/>
    </source>
</evidence>
<reference evidence="3 4" key="1">
    <citation type="submission" date="2020-07" db="EMBL/GenBank/DDBJ databases">
        <authorList>
            <person name="Feng X."/>
        </authorList>
    </citation>
    <scope>NUCLEOTIDE SEQUENCE [LARGE SCALE GENOMIC DNA]</scope>
    <source>
        <strain evidence="3 4">JCM14086</strain>
    </source>
</reference>
<evidence type="ECO:0000313" key="3">
    <source>
        <dbReference type="EMBL" id="MBC2602260.1"/>
    </source>
</evidence>
<dbReference type="EMBL" id="JACHVA010000083">
    <property type="protein sequence ID" value="MBC2602260.1"/>
    <property type="molecule type" value="Genomic_DNA"/>
</dbReference>
<comment type="similarity">
    <text evidence="1">Belongs to the outer membrane factor (OMF) (TC 1.B.17) family.</text>
</comment>
<dbReference type="Pfam" id="PF02321">
    <property type="entry name" value="OEP"/>
    <property type="match status" value="2"/>
</dbReference>
<dbReference type="AlphaFoldDB" id="A0A7X1AYC7"/>
<organism evidence="3 4">
    <name type="scientific">Puniceicoccus vermicola</name>
    <dbReference type="NCBI Taxonomy" id="388746"/>
    <lineage>
        <taxon>Bacteria</taxon>
        <taxon>Pseudomonadati</taxon>
        <taxon>Verrucomicrobiota</taxon>
        <taxon>Opitutia</taxon>
        <taxon>Puniceicoccales</taxon>
        <taxon>Puniceicoccaceae</taxon>
        <taxon>Puniceicoccus</taxon>
    </lineage>
</organism>
<keyword evidence="2" id="KW-0732">Signal</keyword>
<comment type="caution">
    <text evidence="3">The sequence shown here is derived from an EMBL/GenBank/DDBJ whole genome shotgun (WGS) entry which is preliminary data.</text>
</comment>
<dbReference type="SUPFAM" id="SSF56954">
    <property type="entry name" value="Outer membrane efflux proteins (OEP)"/>
    <property type="match status" value="1"/>
</dbReference>
<proteinExistence type="inferred from homology"/>
<dbReference type="GO" id="GO:0015562">
    <property type="term" value="F:efflux transmembrane transporter activity"/>
    <property type="evidence" value="ECO:0007669"/>
    <property type="project" value="InterPro"/>
</dbReference>
<dbReference type="InterPro" id="IPR003423">
    <property type="entry name" value="OMP_efflux"/>
</dbReference>
<dbReference type="Gene3D" id="1.20.1600.10">
    <property type="entry name" value="Outer membrane efflux proteins (OEP)"/>
    <property type="match status" value="1"/>
</dbReference>
<dbReference type="InterPro" id="IPR010131">
    <property type="entry name" value="MdtP/NodT-like"/>
</dbReference>
<accession>A0A7X1AYC7</accession>
<dbReference type="RefSeq" id="WP_185692957.1">
    <property type="nucleotide sequence ID" value="NZ_JACHVA010000083.1"/>
</dbReference>
<protein>
    <submittedName>
        <fullName evidence="3">TolC family protein</fullName>
    </submittedName>
</protein>
<feature type="chain" id="PRO_5030911512" evidence="2">
    <location>
        <begin position="29"/>
        <end position="426"/>
    </location>
</feature>
<name>A0A7X1AYC7_9BACT</name>
<dbReference type="PANTHER" id="PTHR30203">
    <property type="entry name" value="OUTER MEMBRANE CATION EFFLUX PROTEIN"/>
    <property type="match status" value="1"/>
</dbReference>
<dbReference type="PANTHER" id="PTHR30203:SF24">
    <property type="entry name" value="BLR4935 PROTEIN"/>
    <property type="match status" value="1"/>
</dbReference>
<evidence type="ECO:0000256" key="2">
    <source>
        <dbReference type="SAM" id="SignalP"/>
    </source>
</evidence>
<dbReference type="Proteomes" id="UP000525652">
    <property type="component" value="Unassembled WGS sequence"/>
</dbReference>
<sequence length="426" mass="47800">MHRPKLFSKNTRFLLHLLFALGASPASTFGQIGAEPVDFEQALQLALDNDPRYDLVAERRDAADGQVEQAGVRPNPVIGAEAENFLGTGPVSGVQALEVTLGVTQVLETADKRRLRTELERQRLASFVWEAEQLESDIEAEVRKAFVEVLLSQQSVALREKQLELAERSLSETQGLVQNARSPQVEETRATLAVRRQEFLLRQSERDYESARADLASLWGMVPAPEFEVQGEIVLEEEIPSIEELAAVLPETVILKRFESDRQQRQAALELEEARATPDIEVYGGARYYNEDDGNLGFVAGVAVPWPLFDRNQGNIRSARAALRSVEYERESRRRELLLALNDSWRQLHAAYADARSIEADLLPAARETLEAAEEGYRRGQFTQVAVIDSRQELFALRESYLEALGRYAEALTAIENLTRPATLNQ</sequence>
<gene>
    <name evidence="3" type="ORF">H5P30_10770</name>
</gene>
<feature type="signal peptide" evidence="2">
    <location>
        <begin position="1"/>
        <end position="28"/>
    </location>
</feature>